<dbReference type="GO" id="GO:0004383">
    <property type="term" value="F:guanylate cyclase activity"/>
    <property type="evidence" value="ECO:0007669"/>
    <property type="project" value="UniProtKB-EC"/>
</dbReference>
<name>A0AAV4GCF2_9GAST</name>
<dbReference type="Gene3D" id="3.30.70.1230">
    <property type="entry name" value="Nucleotide cyclase"/>
    <property type="match status" value="1"/>
</dbReference>
<evidence type="ECO:0000256" key="7">
    <source>
        <dbReference type="ARBA" id="ARBA00023136"/>
    </source>
</evidence>
<evidence type="ECO:0000256" key="3">
    <source>
        <dbReference type="ARBA" id="ARBA00022692"/>
    </source>
</evidence>
<evidence type="ECO:0000256" key="10">
    <source>
        <dbReference type="RuleBase" id="RU000405"/>
    </source>
</evidence>
<feature type="region of interest" description="Disordered" evidence="11">
    <location>
        <begin position="505"/>
        <end position="524"/>
    </location>
</feature>
<evidence type="ECO:0000256" key="5">
    <source>
        <dbReference type="ARBA" id="ARBA00022741"/>
    </source>
</evidence>
<proteinExistence type="inferred from homology"/>
<accession>A0AAV4GCF2</accession>
<dbReference type="Proteomes" id="UP000762676">
    <property type="component" value="Unassembled WGS sequence"/>
</dbReference>
<dbReference type="InterPro" id="IPR001054">
    <property type="entry name" value="A/G_cyclase"/>
</dbReference>
<dbReference type="EMBL" id="BMAT01011997">
    <property type="protein sequence ID" value="GFR83362.1"/>
    <property type="molecule type" value="Genomic_DNA"/>
</dbReference>
<dbReference type="PROSITE" id="PS50125">
    <property type="entry name" value="GUANYLATE_CYCLASE_2"/>
    <property type="match status" value="1"/>
</dbReference>
<protein>
    <recommendedName>
        <fullName evidence="2">guanylate cyclase</fullName>
        <ecNumber evidence="2">4.6.1.2</ecNumber>
    </recommendedName>
</protein>
<organism evidence="13 14">
    <name type="scientific">Elysia marginata</name>
    <dbReference type="NCBI Taxonomy" id="1093978"/>
    <lineage>
        <taxon>Eukaryota</taxon>
        <taxon>Metazoa</taxon>
        <taxon>Spiralia</taxon>
        <taxon>Lophotrochozoa</taxon>
        <taxon>Mollusca</taxon>
        <taxon>Gastropoda</taxon>
        <taxon>Heterobranchia</taxon>
        <taxon>Euthyneura</taxon>
        <taxon>Panpulmonata</taxon>
        <taxon>Sacoglossa</taxon>
        <taxon>Placobranchoidea</taxon>
        <taxon>Plakobranchidae</taxon>
        <taxon>Elysia</taxon>
    </lineage>
</organism>
<keyword evidence="13" id="KW-0675">Receptor</keyword>
<dbReference type="SMART" id="SM00044">
    <property type="entry name" value="CYCc"/>
    <property type="match status" value="1"/>
</dbReference>
<keyword evidence="6" id="KW-1133">Transmembrane helix</keyword>
<dbReference type="PROSITE" id="PS00452">
    <property type="entry name" value="GUANYLATE_CYCLASE_1"/>
    <property type="match status" value="1"/>
</dbReference>
<keyword evidence="8 10" id="KW-0456">Lyase</keyword>
<feature type="compositionally biased region" description="Basic and acidic residues" evidence="11">
    <location>
        <begin position="505"/>
        <end position="517"/>
    </location>
</feature>
<evidence type="ECO:0000313" key="14">
    <source>
        <dbReference type="Proteomes" id="UP000762676"/>
    </source>
</evidence>
<evidence type="ECO:0000256" key="6">
    <source>
        <dbReference type="ARBA" id="ARBA00022989"/>
    </source>
</evidence>
<evidence type="ECO:0000256" key="1">
    <source>
        <dbReference type="ARBA" id="ARBA00004479"/>
    </source>
</evidence>
<evidence type="ECO:0000313" key="13">
    <source>
        <dbReference type="EMBL" id="GFR83362.1"/>
    </source>
</evidence>
<comment type="caution">
    <text evidence="13">The sequence shown here is derived from an EMBL/GenBank/DDBJ whole genome shotgun (WGS) entry which is preliminary data.</text>
</comment>
<sequence length="524" mass="57959">MCWGDARYQLAFRCESRRGDRRSVLDALEQTLQSRDLQYMHNVTSCAGVSSSERDYFLNNVTSYSINEVTCLTYFSQTTASYAACLRMIANMTAVFNDVRLVGVAELGGFNSDFDVLATIVSSCYDDARYIWWAKAASYVLLLDILSKVSEELVLCSALTTGRLVASGGVYASCNVSGSSTTAELTTRHGQVCSELTVGLARIVYYINRGITGSDGWDISSSIAFYESAPSNCTSGSSSYTSLHTARQQIVTYVWTFLENLELTTTAQQETEQGESTRLLILDILVVLIGLANGLVIVRRVREMGMWIFKVTYDLEKKTEALDREKTLTVNLLYQMLPRVVADNLRRGKTVAAESYDGVSIYFSDIVGFTTISSKCTPLQVVELLNCLYVTFDIRINTYDVYKVETIGDAYMVASGVPLRNGNKHAEEIATMSIDLLAAIKQIHAPMVEGGKLKIRIGIHSGPCVAGVVGLKMPRYCLFGDTVNTASRMESNGEREYTLSSYSHRDLHSAHHQENNDKQLNTVA</sequence>
<dbReference type="GO" id="GO:0035556">
    <property type="term" value="P:intracellular signal transduction"/>
    <property type="evidence" value="ECO:0007669"/>
    <property type="project" value="InterPro"/>
</dbReference>
<evidence type="ECO:0000256" key="4">
    <source>
        <dbReference type="ARBA" id="ARBA00022729"/>
    </source>
</evidence>
<dbReference type="GO" id="GO:0007168">
    <property type="term" value="P:receptor guanylyl cyclase signaling pathway"/>
    <property type="evidence" value="ECO:0007669"/>
    <property type="project" value="TreeGrafter"/>
</dbReference>
<keyword evidence="14" id="KW-1185">Reference proteome</keyword>
<dbReference type="PANTHER" id="PTHR11920">
    <property type="entry name" value="GUANYLYL CYCLASE"/>
    <property type="match status" value="1"/>
</dbReference>
<keyword evidence="7" id="KW-0472">Membrane</keyword>
<dbReference type="Pfam" id="PF07701">
    <property type="entry name" value="HNOBA"/>
    <property type="match status" value="1"/>
</dbReference>
<evidence type="ECO:0000256" key="8">
    <source>
        <dbReference type="ARBA" id="ARBA00023239"/>
    </source>
</evidence>
<dbReference type="FunFam" id="3.30.70.1230:FF:000030">
    <property type="entry name" value="Si:ch211-215j19.12"/>
    <property type="match status" value="1"/>
</dbReference>
<gene>
    <name evidence="13" type="ORF">ElyMa_005973700</name>
</gene>
<dbReference type="CDD" id="cd07302">
    <property type="entry name" value="CHD"/>
    <property type="match status" value="1"/>
</dbReference>
<dbReference type="SUPFAM" id="SSF55073">
    <property type="entry name" value="Nucleotide cyclase"/>
    <property type="match status" value="1"/>
</dbReference>
<evidence type="ECO:0000256" key="2">
    <source>
        <dbReference type="ARBA" id="ARBA00012202"/>
    </source>
</evidence>
<dbReference type="AlphaFoldDB" id="A0AAV4GCF2"/>
<keyword evidence="4" id="KW-0732">Signal</keyword>
<dbReference type="Pfam" id="PF00211">
    <property type="entry name" value="Guanylate_cyc"/>
    <property type="match status" value="1"/>
</dbReference>
<dbReference type="InterPro" id="IPR018297">
    <property type="entry name" value="A/G_cyclase_CS"/>
</dbReference>
<evidence type="ECO:0000256" key="11">
    <source>
        <dbReference type="SAM" id="MobiDB-lite"/>
    </source>
</evidence>
<feature type="domain" description="Guanylate cyclase" evidence="12">
    <location>
        <begin position="360"/>
        <end position="490"/>
    </location>
</feature>
<keyword evidence="9" id="KW-0141">cGMP biosynthesis</keyword>
<dbReference type="GO" id="GO:0001653">
    <property type="term" value="F:peptide receptor activity"/>
    <property type="evidence" value="ECO:0007669"/>
    <property type="project" value="TreeGrafter"/>
</dbReference>
<dbReference type="InterPro" id="IPR050401">
    <property type="entry name" value="Cyclic_nucleotide_synthase"/>
</dbReference>
<dbReference type="InterPro" id="IPR011645">
    <property type="entry name" value="HNOB_dom_associated"/>
</dbReference>
<dbReference type="GO" id="GO:0005886">
    <property type="term" value="C:plasma membrane"/>
    <property type="evidence" value="ECO:0007669"/>
    <property type="project" value="TreeGrafter"/>
</dbReference>
<dbReference type="GO" id="GO:0004016">
    <property type="term" value="F:adenylate cyclase activity"/>
    <property type="evidence" value="ECO:0007669"/>
    <property type="project" value="TreeGrafter"/>
</dbReference>
<dbReference type="GO" id="GO:0000166">
    <property type="term" value="F:nucleotide binding"/>
    <property type="evidence" value="ECO:0007669"/>
    <property type="project" value="UniProtKB-KW"/>
</dbReference>
<reference evidence="13 14" key="1">
    <citation type="journal article" date="2021" name="Elife">
        <title>Chloroplast acquisition without the gene transfer in kleptoplastic sea slugs, Plakobranchus ocellatus.</title>
        <authorList>
            <person name="Maeda T."/>
            <person name="Takahashi S."/>
            <person name="Yoshida T."/>
            <person name="Shimamura S."/>
            <person name="Takaki Y."/>
            <person name="Nagai Y."/>
            <person name="Toyoda A."/>
            <person name="Suzuki Y."/>
            <person name="Arimoto A."/>
            <person name="Ishii H."/>
            <person name="Satoh N."/>
            <person name="Nishiyama T."/>
            <person name="Hasebe M."/>
            <person name="Maruyama T."/>
            <person name="Minagawa J."/>
            <person name="Obokata J."/>
            <person name="Shigenobu S."/>
        </authorList>
    </citation>
    <scope>NUCLEOTIDE SEQUENCE [LARGE SCALE GENOMIC DNA]</scope>
</reference>
<comment type="subcellular location">
    <subcellularLocation>
        <location evidence="1">Membrane</location>
        <topology evidence="1">Single-pass type I membrane protein</topology>
    </subcellularLocation>
</comment>
<keyword evidence="3" id="KW-0812">Transmembrane</keyword>
<comment type="similarity">
    <text evidence="10">Belongs to the adenylyl cyclase class-4/guanylyl cyclase family.</text>
</comment>
<dbReference type="EC" id="4.6.1.2" evidence="2"/>
<dbReference type="InterPro" id="IPR029787">
    <property type="entry name" value="Nucleotide_cyclase"/>
</dbReference>
<evidence type="ECO:0000259" key="12">
    <source>
        <dbReference type="PROSITE" id="PS50125"/>
    </source>
</evidence>
<evidence type="ECO:0000256" key="9">
    <source>
        <dbReference type="ARBA" id="ARBA00023293"/>
    </source>
</evidence>
<keyword evidence="5" id="KW-0547">Nucleotide-binding</keyword>
<dbReference type="Gene3D" id="6.10.250.780">
    <property type="match status" value="1"/>
</dbReference>
<dbReference type="PANTHER" id="PTHR11920:SF501">
    <property type="entry name" value="GUANYLATE CYCLASE 32E"/>
    <property type="match status" value="1"/>
</dbReference>